<dbReference type="PANTHER" id="PTHR43792:SF8">
    <property type="entry name" value="[RIBOSOMAL PROTEIN US5]-ALANINE N-ACETYLTRANSFERASE"/>
    <property type="match status" value="1"/>
</dbReference>
<dbReference type="GeneID" id="65917664"/>
<sequence length="179" mass="20746">MRLTTPRLVIRPFIEADLTDLHELMQNPRLGAMAGWQPHHSQAESEAVLTMFLRSDEVFAVVDQVSGKMIGTIGLHRRAPSGTTPKDDSRELSFMLNEAFWGQGLMPEAVTAIVTFGFNHLRLQEIWVGHFADNQRSQRVIEKTGFHFEYEFERPRLFSDEEPVDEMYYKMTLADFRQR</sequence>
<evidence type="ECO:0000313" key="5">
    <source>
        <dbReference type="EMBL" id="KRK14489.1"/>
    </source>
</evidence>
<dbReference type="Pfam" id="PF13302">
    <property type="entry name" value="Acetyltransf_3"/>
    <property type="match status" value="1"/>
</dbReference>
<comment type="similarity">
    <text evidence="3">Belongs to the acetyltransferase family. RimJ subfamily.</text>
</comment>
<dbReference type="PROSITE" id="PS51186">
    <property type="entry name" value="GNAT"/>
    <property type="match status" value="1"/>
</dbReference>
<accession>A0A0R1EY13</accession>
<feature type="domain" description="N-acetyltransferase" evidence="4">
    <location>
        <begin position="8"/>
        <end position="174"/>
    </location>
</feature>
<evidence type="ECO:0000256" key="2">
    <source>
        <dbReference type="ARBA" id="ARBA00023315"/>
    </source>
</evidence>
<evidence type="ECO:0000256" key="3">
    <source>
        <dbReference type="ARBA" id="ARBA00038502"/>
    </source>
</evidence>
<dbReference type="Gene3D" id="3.40.630.30">
    <property type="match status" value="1"/>
</dbReference>
<dbReference type="InterPro" id="IPR000182">
    <property type="entry name" value="GNAT_dom"/>
</dbReference>
<protein>
    <submittedName>
        <fullName evidence="5">GCN5-related N-acetyltransferase</fullName>
    </submittedName>
</protein>
<dbReference type="PATRIC" id="fig|913848.6.peg.2427"/>
<evidence type="ECO:0000259" key="4">
    <source>
        <dbReference type="PROSITE" id="PS51186"/>
    </source>
</evidence>
<proteinExistence type="inferred from homology"/>
<dbReference type="GO" id="GO:0005737">
    <property type="term" value="C:cytoplasm"/>
    <property type="evidence" value="ECO:0007669"/>
    <property type="project" value="TreeGrafter"/>
</dbReference>
<dbReference type="InterPro" id="IPR051531">
    <property type="entry name" value="N-acetyltransferase"/>
</dbReference>
<evidence type="ECO:0000256" key="1">
    <source>
        <dbReference type="ARBA" id="ARBA00022679"/>
    </source>
</evidence>
<dbReference type="eggNOG" id="COG1670">
    <property type="taxonomic scope" value="Bacteria"/>
</dbReference>
<comment type="caution">
    <text evidence="5">The sequence shown here is derived from an EMBL/GenBank/DDBJ whole genome shotgun (WGS) entry which is preliminary data.</text>
</comment>
<reference evidence="5 6" key="1">
    <citation type="journal article" date="2015" name="Genome Announc.">
        <title>Expanding the biotechnology potential of lactobacilli through comparative genomics of 213 strains and associated genera.</title>
        <authorList>
            <person name="Sun Z."/>
            <person name="Harris H.M."/>
            <person name="McCann A."/>
            <person name="Guo C."/>
            <person name="Argimon S."/>
            <person name="Zhang W."/>
            <person name="Yang X."/>
            <person name="Jeffery I.B."/>
            <person name="Cooney J.C."/>
            <person name="Kagawa T.F."/>
            <person name="Liu W."/>
            <person name="Song Y."/>
            <person name="Salvetti E."/>
            <person name="Wrobel A."/>
            <person name="Rasinkangas P."/>
            <person name="Parkhill J."/>
            <person name="Rea M.C."/>
            <person name="O'Sullivan O."/>
            <person name="Ritari J."/>
            <person name="Douillard F.P."/>
            <person name="Paul Ross R."/>
            <person name="Yang R."/>
            <person name="Briner A.E."/>
            <person name="Felis G.E."/>
            <person name="de Vos W.M."/>
            <person name="Barrangou R."/>
            <person name="Klaenhammer T.R."/>
            <person name="Caufield P.W."/>
            <person name="Cui Y."/>
            <person name="Zhang H."/>
            <person name="O'Toole P.W."/>
        </authorList>
    </citation>
    <scope>NUCLEOTIDE SEQUENCE [LARGE SCALE GENOMIC DNA]</scope>
    <source>
        <strain evidence="5 6">DSM 20001</strain>
    </source>
</reference>
<dbReference type="EMBL" id="AZCN01000080">
    <property type="protein sequence ID" value="KRK14489.1"/>
    <property type="molecule type" value="Genomic_DNA"/>
</dbReference>
<dbReference type="SUPFAM" id="SSF55729">
    <property type="entry name" value="Acyl-CoA N-acyltransferases (Nat)"/>
    <property type="match status" value="1"/>
</dbReference>
<keyword evidence="1 5" id="KW-0808">Transferase</keyword>
<gene>
    <name evidence="5" type="ORF">FD22_GL002378</name>
</gene>
<dbReference type="RefSeq" id="WP_010010596.1">
    <property type="nucleotide sequence ID" value="NZ_AZCN01000080.1"/>
</dbReference>
<dbReference type="GO" id="GO:0008999">
    <property type="term" value="F:protein-N-terminal-alanine acetyltransferase activity"/>
    <property type="evidence" value="ECO:0007669"/>
    <property type="project" value="TreeGrafter"/>
</dbReference>
<dbReference type="InterPro" id="IPR016181">
    <property type="entry name" value="Acyl_CoA_acyltransferase"/>
</dbReference>
<evidence type="ECO:0000313" key="6">
    <source>
        <dbReference type="Proteomes" id="UP000051181"/>
    </source>
</evidence>
<dbReference type="PANTHER" id="PTHR43792">
    <property type="entry name" value="GNAT FAMILY, PUTATIVE (AFU_ORTHOLOGUE AFUA_3G00765)-RELATED-RELATED"/>
    <property type="match status" value="1"/>
</dbReference>
<keyword evidence="2" id="KW-0012">Acyltransferase</keyword>
<dbReference type="Proteomes" id="UP000051181">
    <property type="component" value="Unassembled WGS sequence"/>
</dbReference>
<dbReference type="AlphaFoldDB" id="A0A0R1EY13"/>
<organism evidence="5 6">
    <name type="scientific">Loigolactobacillus coryniformis subsp. coryniformis KCTC 3167 = DSM 20001</name>
    <dbReference type="NCBI Taxonomy" id="913848"/>
    <lineage>
        <taxon>Bacteria</taxon>
        <taxon>Bacillati</taxon>
        <taxon>Bacillota</taxon>
        <taxon>Bacilli</taxon>
        <taxon>Lactobacillales</taxon>
        <taxon>Lactobacillaceae</taxon>
        <taxon>Loigolactobacillus</taxon>
    </lineage>
</organism>
<name>A0A0R1EY13_9LACO</name>